<protein>
    <submittedName>
        <fullName evidence="2">Uncharacterized protein</fullName>
    </submittedName>
</protein>
<accession>A0A6C0HKW0</accession>
<proteinExistence type="predicted"/>
<reference evidence="2" key="1">
    <citation type="journal article" date="2020" name="Nature">
        <title>Giant virus diversity and host interactions through global metagenomics.</title>
        <authorList>
            <person name="Schulz F."/>
            <person name="Roux S."/>
            <person name="Paez-Espino D."/>
            <person name="Jungbluth S."/>
            <person name="Walsh D.A."/>
            <person name="Denef V.J."/>
            <person name="McMahon K.D."/>
            <person name="Konstantinidis K.T."/>
            <person name="Eloe-Fadrosh E.A."/>
            <person name="Kyrpides N.C."/>
            <person name="Woyke T."/>
        </authorList>
    </citation>
    <scope>NUCLEOTIDE SEQUENCE</scope>
    <source>
        <strain evidence="2">GVMAG-M-3300023184-121</strain>
    </source>
</reference>
<sequence>MAPMSSVLEDVHLPTMRIWSVFGHTNRCNEESLQEKTLAPLLQELGHVPDRILLPSEGHSSIYLQNWAESLRIQTQVFHADWARNGRVAQILRDDRMQKECTHALVFLSSKSNRMEQFAEKLVKKGKVVLTITDLSPTRRASVPSAPAATSANDRKSNKGTMLSFLVDRP</sequence>
<evidence type="ECO:0000256" key="1">
    <source>
        <dbReference type="SAM" id="MobiDB-lite"/>
    </source>
</evidence>
<feature type="compositionally biased region" description="Low complexity" evidence="1">
    <location>
        <begin position="140"/>
        <end position="152"/>
    </location>
</feature>
<feature type="region of interest" description="Disordered" evidence="1">
    <location>
        <begin position="140"/>
        <end position="170"/>
    </location>
</feature>
<name>A0A6C0HKW0_9ZZZZ</name>
<dbReference type="EMBL" id="MN739974">
    <property type="protein sequence ID" value="QHT80756.1"/>
    <property type="molecule type" value="Genomic_DNA"/>
</dbReference>
<dbReference type="AlphaFoldDB" id="A0A6C0HKW0"/>
<organism evidence="2">
    <name type="scientific">viral metagenome</name>
    <dbReference type="NCBI Taxonomy" id="1070528"/>
    <lineage>
        <taxon>unclassified sequences</taxon>
        <taxon>metagenomes</taxon>
        <taxon>organismal metagenomes</taxon>
    </lineage>
</organism>
<evidence type="ECO:0000313" key="2">
    <source>
        <dbReference type="EMBL" id="QHT80756.1"/>
    </source>
</evidence>